<dbReference type="AlphaFoldDB" id="A0A179EUF4"/>
<dbReference type="Proteomes" id="UP000078516">
    <property type="component" value="Unassembled WGS sequence"/>
</dbReference>
<evidence type="ECO:0000313" key="1">
    <source>
        <dbReference type="EMBL" id="OAQ56805.1"/>
    </source>
</evidence>
<accession>A0A179EUF4</accession>
<organism evidence="1 2">
    <name type="scientific">Enterococcus thailandicus</name>
    <dbReference type="NCBI Taxonomy" id="417368"/>
    <lineage>
        <taxon>Bacteria</taxon>
        <taxon>Bacillati</taxon>
        <taxon>Bacillota</taxon>
        <taxon>Bacilli</taxon>
        <taxon>Lactobacillales</taxon>
        <taxon>Enterococcaceae</taxon>
        <taxon>Enterococcus</taxon>
    </lineage>
</organism>
<reference evidence="1 2" key="1">
    <citation type="submission" date="2016-04" db="EMBL/GenBank/DDBJ databases">
        <title>Draft genome of an Enterococcus thailandicus strain isolated from bovine feces.</title>
        <authorList>
            <person name="Beukers A.G."/>
            <person name="Zaheer R."/>
            <person name="Goji N."/>
            <person name="Cook S.R."/>
            <person name="Amoako K."/>
            <person name="Chaves A.V."/>
            <person name="Ward M.P."/>
            <person name="Mcallister T.A."/>
        </authorList>
    </citation>
    <scope>NUCLEOTIDE SEQUENCE [LARGE SCALE GENOMIC DNA]</scope>
    <source>
        <strain evidence="1 2">F0711D 46</strain>
    </source>
</reference>
<comment type="caution">
    <text evidence="1">The sequence shown here is derived from an EMBL/GenBank/DDBJ whole genome shotgun (WGS) entry which is preliminary data.</text>
</comment>
<keyword evidence="2" id="KW-1185">Reference proteome</keyword>
<dbReference type="EMBL" id="LWMN01000001">
    <property type="protein sequence ID" value="OAQ56805.1"/>
    <property type="molecule type" value="Genomic_DNA"/>
</dbReference>
<evidence type="ECO:0000313" key="2">
    <source>
        <dbReference type="Proteomes" id="UP000078516"/>
    </source>
</evidence>
<name>A0A179EUF4_ENTTH</name>
<proteinExistence type="predicted"/>
<gene>
    <name evidence="1" type="ORF">A6E74_00075</name>
</gene>
<sequence>MSKYIIRNPSFLKFFSIITVVLYAFKNSFFAKGCGAKCLASSNKEAFLKIVFHIFLKRELIAKEVALGTP</sequence>
<protein>
    <submittedName>
        <fullName evidence="1">Uncharacterized protein</fullName>
    </submittedName>
</protein>